<dbReference type="PANTHER" id="PTHR38847:SF1">
    <property type="entry name" value="PSEUDOURIDINE SYNTHASE RSUA_RLUA-LIKE DOMAIN-CONTAINING PROTEIN"/>
    <property type="match status" value="1"/>
</dbReference>
<keyword evidence="1" id="KW-0732">Signal</keyword>
<organism evidence="2 3">
    <name type="scientific">Actinomadura meridiana</name>
    <dbReference type="NCBI Taxonomy" id="559626"/>
    <lineage>
        <taxon>Bacteria</taxon>
        <taxon>Bacillati</taxon>
        <taxon>Actinomycetota</taxon>
        <taxon>Actinomycetes</taxon>
        <taxon>Streptosporangiales</taxon>
        <taxon>Thermomonosporaceae</taxon>
        <taxon>Actinomadura</taxon>
    </lineage>
</organism>
<evidence type="ECO:0000313" key="2">
    <source>
        <dbReference type="EMBL" id="GAA4233317.1"/>
    </source>
</evidence>
<reference evidence="3" key="1">
    <citation type="journal article" date="2019" name="Int. J. Syst. Evol. Microbiol.">
        <title>The Global Catalogue of Microorganisms (GCM) 10K type strain sequencing project: providing services to taxonomists for standard genome sequencing and annotation.</title>
        <authorList>
            <consortium name="The Broad Institute Genomics Platform"/>
            <consortium name="The Broad Institute Genome Sequencing Center for Infectious Disease"/>
            <person name="Wu L."/>
            <person name="Ma J."/>
        </authorList>
    </citation>
    <scope>NUCLEOTIDE SEQUENCE [LARGE SCALE GENOMIC DNA]</scope>
    <source>
        <strain evidence="3">JCM 17440</strain>
    </source>
</reference>
<name>A0ABP8C3Z9_9ACTN</name>
<dbReference type="EMBL" id="BAABAS010000006">
    <property type="protein sequence ID" value="GAA4233317.1"/>
    <property type="molecule type" value="Genomic_DNA"/>
</dbReference>
<accession>A0ABP8C3Z9</accession>
<feature type="chain" id="PRO_5047165775" evidence="1">
    <location>
        <begin position="27"/>
        <end position="216"/>
    </location>
</feature>
<dbReference type="InterPro" id="IPR025649">
    <property type="entry name" value="DUF4360"/>
</dbReference>
<dbReference type="Proteomes" id="UP001501710">
    <property type="component" value="Unassembled WGS sequence"/>
</dbReference>
<evidence type="ECO:0000313" key="3">
    <source>
        <dbReference type="Proteomes" id="UP001501710"/>
    </source>
</evidence>
<dbReference type="PANTHER" id="PTHR38847">
    <property type="match status" value="1"/>
</dbReference>
<sequence length="216" mass="23373">MRKGIAISGAAAALATTVVSVTPAAASVEYLQRGPDGVTIEVATVNGSGCPIGSTAIALSPDNDAFTITYSKYLAQVGGNSQPTDDRKNCQINLRVHVPQGFTYAVSSTDYRGFASLQTGVTGTLAASYYFQGYPGTRHYSYDWPGPLRKNWQQSDLVPVQQLVFKECGEERLFNVNTELRLDPGESDPAKVSYMSMDSTDGSIKTTYHYTWKTCP</sequence>
<proteinExistence type="predicted"/>
<keyword evidence="3" id="KW-1185">Reference proteome</keyword>
<evidence type="ECO:0000256" key="1">
    <source>
        <dbReference type="SAM" id="SignalP"/>
    </source>
</evidence>
<comment type="caution">
    <text evidence="2">The sequence shown here is derived from an EMBL/GenBank/DDBJ whole genome shotgun (WGS) entry which is preliminary data.</text>
</comment>
<dbReference type="RefSeq" id="WP_344897758.1">
    <property type="nucleotide sequence ID" value="NZ_BAABAS010000006.1"/>
</dbReference>
<dbReference type="Pfam" id="PF14273">
    <property type="entry name" value="DUF4360"/>
    <property type="match status" value="1"/>
</dbReference>
<feature type="signal peptide" evidence="1">
    <location>
        <begin position="1"/>
        <end position="26"/>
    </location>
</feature>
<gene>
    <name evidence="2" type="ORF">GCM10022254_35520</name>
</gene>
<protein>
    <submittedName>
        <fullName evidence="2">DUF4360 domain-containing protein</fullName>
    </submittedName>
</protein>